<gene>
    <name evidence="6" type="ORF">BDV34DRAFT_212932</name>
</gene>
<dbReference type="InterPro" id="IPR001128">
    <property type="entry name" value="Cyt_P450"/>
</dbReference>
<feature type="binding site" description="axial binding residue" evidence="4">
    <location>
        <position position="391"/>
    </location>
    <ligand>
        <name>heme</name>
        <dbReference type="ChEBI" id="CHEBI:30413"/>
    </ligand>
    <ligandPart>
        <name>Fe</name>
        <dbReference type="ChEBI" id="CHEBI:18248"/>
    </ligandPart>
</feature>
<evidence type="ECO:0000313" key="6">
    <source>
        <dbReference type="EMBL" id="KAB8205575.1"/>
    </source>
</evidence>
<comment type="similarity">
    <text evidence="1">Belongs to the cytochrome P450 family.</text>
</comment>
<sequence length="454" mass="51891">MWLLWLSSILLVGLYLFKRLSSPLAKVPGPWYTKFTSLCLKYHEFTATRRLFVHRLHKKYGSVVRLAPNEVSFASLDAIREIYASGGSGYDKTEYYDLFRQYDIKYAMSNIIRDKHVSAIKERAQAFVSRCAAVEGSVNVYSLLHCYALDGVTNFMFSPGGLKSLDNTKDYEMMEELTYHQSLQKNLLYYYLPRLAPYFPSCLHPRPSPKANAYVLQMAGQQHPDEYSLVGRLTRKGSPLSHMQVAAECKDHMAAGIDTTGDALCFLMWELSQPQNLQFQDRLHKELLSASDDTPLDKMPYLDAVIKEALRCAPPIPMSFPRYVPHSGRTIDGYFVPENTIVSCQPYTVHRFNEEVFPEPDRFNPERWLEEKGFNDRNRLFFAFGTGGRGCTGKNLAMVEMKILLRELYSRFRSSVAPDMTASMDLDDQIISARPKDQICKLTFAVRGEDVDTA</sequence>
<dbReference type="GO" id="GO:0016705">
    <property type="term" value="F:oxidoreductase activity, acting on paired donors, with incorporation or reduction of molecular oxygen"/>
    <property type="evidence" value="ECO:0007669"/>
    <property type="project" value="InterPro"/>
</dbReference>
<evidence type="ECO:0000256" key="2">
    <source>
        <dbReference type="ARBA" id="ARBA00023002"/>
    </source>
</evidence>
<evidence type="ECO:0000313" key="7">
    <source>
        <dbReference type="Proteomes" id="UP000326532"/>
    </source>
</evidence>
<dbReference type="InterPro" id="IPR036396">
    <property type="entry name" value="Cyt_P450_sf"/>
</dbReference>
<proteinExistence type="inferred from homology"/>
<reference evidence="6 7" key="1">
    <citation type="submission" date="2019-04" db="EMBL/GenBank/DDBJ databases">
        <title>Fungal friends and foes A comparative genomics study of 23 Aspergillus species from section Flavi.</title>
        <authorList>
            <consortium name="DOE Joint Genome Institute"/>
            <person name="Kjaerbolling I."/>
            <person name="Vesth T.C."/>
            <person name="Frisvad J.C."/>
            <person name="Nybo J.L."/>
            <person name="Theobald S."/>
            <person name="Kildgaard S."/>
            <person name="Petersen T.I."/>
            <person name="Kuo A."/>
            <person name="Sato A."/>
            <person name="Lyhne E.K."/>
            <person name="Kogle M.E."/>
            <person name="Wiebenga A."/>
            <person name="Kun R.S."/>
            <person name="Lubbers R.J."/>
            <person name="Makela M.R."/>
            <person name="Barry K."/>
            <person name="Chovatia M."/>
            <person name="Clum A."/>
            <person name="Daum C."/>
            <person name="Haridas S."/>
            <person name="He G."/>
            <person name="LaButti K."/>
            <person name="Lipzen A."/>
            <person name="Mondo S."/>
            <person name="Pangilinan J."/>
            <person name="Riley R."/>
            <person name="Salamov A."/>
            <person name="Simmons B.A."/>
            <person name="Magnuson J.K."/>
            <person name="Henrissat B."/>
            <person name="Mortensen U.H."/>
            <person name="Larsen T.O."/>
            <person name="De vries R.P."/>
            <person name="Grigoriev I.V."/>
            <person name="Machida M."/>
            <person name="Baker S.E."/>
            <person name="Andersen M.R."/>
        </authorList>
    </citation>
    <scope>NUCLEOTIDE SEQUENCE [LARGE SCALE GENOMIC DNA]</scope>
    <source>
        <strain evidence="6 7">CBS 117618</strain>
    </source>
</reference>
<dbReference type="Pfam" id="PF00067">
    <property type="entry name" value="p450"/>
    <property type="match status" value="1"/>
</dbReference>
<dbReference type="Gene3D" id="1.10.630.10">
    <property type="entry name" value="Cytochrome P450"/>
    <property type="match status" value="1"/>
</dbReference>
<keyword evidence="5" id="KW-0732">Signal</keyword>
<feature type="signal peptide" evidence="5">
    <location>
        <begin position="1"/>
        <end position="21"/>
    </location>
</feature>
<dbReference type="PANTHER" id="PTHR24305:SF164">
    <property type="entry name" value="P450, PUTATIVE (EUROFUNG)-RELATED"/>
    <property type="match status" value="1"/>
</dbReference>
<dbReference type="Proteomes" id="UP000326532">
    <property type="component" value="Unassembled WGS sequence"/>
</dbReference>
<dbReference type="PANTHER" id="PTHR24305">
    <property type="entry name" value="CYTOCHROME P450"/>
    <property type="match status" value="1"/>
</dbReference>
<dbReference type="PRINTS" id="PR00463">
    <property type="entry name" value="EP450I"/>
</dbReference>
<keyword evidence="4" id="KW-0408">Iron</keyword>
<keyword evidence="2" id="KW-0560">Oxidoreductase</keyword>
<dbReference type="PRINTS" id="PR00385">
    <property type="entry name" value="P450"/>
</dbReference>
<evidence type="ECO:0000256" key="4">
    <source>
        <dbReference type="PIRSR" id="PIRSR602401-1"/>
    </source>
</evidence>
<name>A0A5N6DKD5_ASPPA</name>
<evidence type="ECO:0000256" key="1">
    <source>
        <dbReference type="ARBA" id="ARBA00010617"/>
    </source>
</evidence>
<dbReference type="GO" id="GO:0004497">
    <property type="term" value="F:monooxygenase activity"/>
    <property type="evidence" value="ECO:0007669"/>
    <property type="project" value="UniProtKB-KW"/>
</dbReference>
<organism evidence="6 7">
    <name type="scientific">Aspergillus parasiticus</name>
    <dbReference type="NCBI Taxonomy" id="5067"/>
    <lineage>
        <taxon>Eukaryota</taxon>
        <taxon>Fungi</taxon>
        <taxon>Dikarya</taxon>
        <taxon>Ascomycota</taxon>
        <taxon>Pezizomycotina</taxon>
        <taxon>Eurotiomycetes</taxon>
        <taxon>Eurotiomycetidae</taxon>
        <taxon>Eurotiales</taxon>
        <taxon>Aspergillaceae</taxon>
        <taxon>Aspergillus</taxon>
        <taxon>Aspergillus subgen. Circumdati</taxon>
    </lineage>
</organism>
<feature type="chain" id="PRO_5024924742" evidence="5">
    <location>
        <begin position="22"/>
        <end position="454"/>
    </location>
</feature>
<keyword evidence="7" id="KW-1185">Reference proteome</keyword>
<keyword evidence="4" id="KW-0479">Metal-binding</keyword>
<evidence type="ECO:0000256" key="5">
    <source>
        <dbReference type="SAM" id="SignalP"/>
    </source>
</evidence>
<dbReference type="AlphaFoldDB" id="A0A5N6DKD5"/>
<comment type="cofactor">
    <cofactor evidence="4">
        <name>heme</name>
        <dbReference type="ChEBI" id="CHEBI:30413"/>
    </cofactor>
</comment>
<dbReference type="EMBL" id="ML734969">
    <property type="protein sequence ID" value="KAB8205575.1"/>
    <property type="molecule type" value="Genomic_DNA"/>
</dbReference>
<dbReference type="SUPFAM" id="SSF48264">
    <property type="entry name" value="Cytochrome P450"/>
    <property type="match status" value="1"/>
</dbReference>
<keyword evidence="4" id="KW-0349">Heme</keyword>
<dbReference type="GO" id="GO:0005506">
    <property type="term" value="F:iron ion binding"/>
    <property type="evidence" value="ECO:0007669"/>
    <property type="project" value="InterPro"/>
</dbReference>
<dbReference type="CDD" id="cd11059">
    <property type="entry name" value="CYP_fungal"/>
    <property type="match status" value="1"/>
</dbReference>
<dbReference type="InterPro" id="IPR002401">
    <property type="entry name" value="Cyt_P450_E_grp-I"/>
</dbReference>
<accession>A0A5N6DKD5</accession>
<dbReference type="OMA" id="AVKEIYC"/>
<dbReference type="GO" id="GO:0020037">
    <property type="term" value="F:heme binding"/>
    <property type="evidence" value="ECO:0007669"/>
    <property type="project" value="InterPro"/>
</dbReference>
<keyword evidence="3" id="KW-0503">Monooxygenase</keyword>
<dbReference type="VEuPathDB" id="FungiDB:BDV34DRAFT_212932"/>
<protein>
    <submittedName>
        <fullName evidence="6">Cytochrome P450</fullName>
    </submittedName>
</protein>
<evidence type="ECO:0000256" key="3">
    <source>
        <dbReference type="ARBA" id="ARBA00023033"/>
    </source>
</evidence>
<dbReference type="InterPro" id="IPR050121">
    <property type="entry name" value="Cytochrome_P450_monoxygenase"/>
</dbReference>